<evidence type="ECO:0000313" key="1">
    <source>
        <dbReference type="EMBL" id="VWB08631.1"/>
    </source>
</evidence>
<name>A0A6P2GXQ5_BURL3</name>
<proteinExistence type="predicted"/>
<protein>
    <submittedName>
        <fullName evidence="1">Uncharacterized protein</fullName>
    </submittedName>
</protein>
<reference evidence="1 2" key="1">
    <citation type="submission" date="2019-09" db="EMBL/GenBank/DDBJ databases">
        <authorList>
            <person name="Depoorter E."/>
        </authorList>
    </citation>
    <scope>NUCLEOTIDE SEQUENCE [LARGE SCALE GENOMIC DNA]</scope>
    <source>
        <strain evidence="1">LMG 6863</strain>
    </source>
</reference>
<evidence type="ECO:0000313" key="2">
    <source>
        <dbReference type="Proteomes" id="UP000494170"/>
    </source>
</evidence>
<organism evidence="1 2">
    <name type="scientific">Burkholderia lata (strain ATCC 17760 / DSM 23089 / LMG 22485 / NCIMB 9086 / R18194 / 383)</name>
    <dbReference type="NCBI Taxonomy" id="482957"/>
    <lineage>
        <taxon>Bacteria</taxon>
        <taxon>Pseudomonadati</taxon>
        <taxon>Pseudomonadota</taxon>
        <taxon>Betaproteobacteria</taxon>
        <taxon>Burkholderiales</taxon>
        <taxon>Burkholderiaceae</taxon>
        <taxon>Burkholderia</taxon>
        <taxon>Burkholderia cepacia complex</taxon>
    </lineage>
</organism>
<sequence>MLADECSHGVKWSCHCAQCEFALALETEVRHGREVDEARKVIEEAQKGDWQAAKTA</sequence>
<gene>
    <name evidence="1" type="ORF">BLA6863_00227</name>
</gene>
<dbReference type="Proteomes" id="UP000494170">
    <property type="component" value="Unassembled WGS sequence"/>
</dbReference>
<dbReference type="AlphaFoldDB" id="A0A6P2GXQ5"/>
<dbReference type="EMBL" id="CABVPY010000001">
    <property type="protein sequence ID" value="VWB08631.1"/>
    <property type="molecule type" value="Genomic_DNA"/>
</dbReference>
<accession>A0A6P2GXQ5</accession>